<dbReference type="SUPFAM" id="SSF46565">
    <property type="entry name" value="Chaperone J-domain"/>
    <property type="match status" value="1"/>
</dbReference>
<name>G2RAI7_THETT</name>
<dbReference type="AlphaFoldDB" id="G2RAI7"/>
<dbReference type="InterPro" id="IPR036869">
    <property type="entry name" value="J_dom_sf"/>
</dbReference>
<accession>G2RAI7</accession>
<evidence type="ECO:0000313" key="2">
    <source>
        <dbReference type="EMBL" id="AEO69722.1"/>
    </source>
</evidence>
<sequence length="307" mass="33872">MLLEAADAAYLLVSAVSQPLAEGIVEGIHTAVEYGIQTILDMPDREWVLGMAIAMYISLVISENTNHADPRTLDSLQTPYTLLGVSTRSSRREINMVYQRARQTAANASQLAAYEQAYEILTDRLQRCIYHRDTGIPDWYGVPMLCWVEKARARLKAAKRRVEEAWDSPFDELYESVRKLAGGLPDPAANLNATTAQSGLAGSRELTSCRTLQLWADQLPLSTISLVLALLILPAVVLGIYFCCAPFRRFPHHSDTNYACRGLLAALPSGGAAKTLVAVFQSSLVDSEWCLMHDLLGSTWRGKVEGR</sequence>
<dbReference type="Proteomes" id="UP000008181">
    <property type="component" value="Chromosome 4"/>
</dbReference>
<dbReference type="EMBL" id="CP003012">
    <property type="protein sequence ID" value="AEO69722.1"/>
    <property type="molecule type" value="Genomic_DNA"/>
</dbReference>
<proteinExistence type="predicted"/>
<evidence type="ECO:0008006" key="4">
    <source>
        <dbReference type="Google" id="ProtNLM"/>
    </source>
</evidence>
<evidence type="ECO:0000313" key="3">
    <source>
        <dbReference type="Proteomes" id="UP000008181"/>
    </source>
</evidence>
<keyword evidence="1" id="KW-1133">Transmembrane helix</keyword>
<dbReference type="RefSeq" id="XP_003656058.1">
    <property type="nucleotide sequence ID" value="XM_003656010.1"/>
</dbReference>
<protein>
    <recommendedName>
        <fullName evidence="4">J domain-containing protein</fullName>
    </recommendedName>
</protein>
<feature type="transmembrane region" description="Helical" evidence="1">
    <location>
        <begin position="219"/>
        <end position="244"/>
    </location>
</feature>
<organism evidence="2 3">
    <name type="scientific">Thermothielavioides terrestris (strain ATCC 38088 / NRRL 8126)</name>
    <name type="common">Thielavia terrestris</name>
    <dbReference type="NCBI Taxonomy" id="578455"/>
    <lineage>
        <taxon>Eukaryota</taxon>
        <taxon>Fungi</taxon>
        <taxon>Dikarya</taxon>
        <taxon>Ascomycota</taxon>
        <taxon>Pezizomycotina</taxon>
        <taxon>Sordariomycetes</taxon>
        <taxon>Sordariomycetidae</taxon>
        <taxon>Sordariales</taxon>
        <taxon>Chaetomiaceae</taxon>
        <taxon>Thermothielavioides</taxon>
        <taxon>Thermothielavioides terrestris</taxon>
    </lineage>
</organism>
<keyword evidence="1" id="KW-0812">Transmembrane</keyword>
<dbReference type="GeneID" id="11520055"/>
<gene>
    <name evidence="2" type="ORF">THITE_2091221</name>
</gene>
<dbReference type="OrthoDB" id="4587431at2759"/>
<keyword evidence="3" id="KW-1185">Reference proteome</keyword>
<evidence type="ECO:0000256" key="1">
    <source>
        <dbReference type="SAM" id="Phobius"/>
    </source>
</evidence>
<keyword evidence="1" id="KW-0472">Membrane</keyword>
<dbReference type="KEGG" id="ttt:THITE_2091221"/>
<dbReference type="eggNOG" id="ENOG502T594">
    <property type="taxonomic scope" value="Eukaryota"/>
</dbReference>
<reference evidence="2 3" key="1">
    <citation type="journal article" date="2011" name="Nat. Biotechnol.">
        <title>Comparative genomic analysis of the thermophilic biomass-degrading fungi Myceliophthora thermophila and Thielavia terrestris.</title>
        <authorList>
            <person name="Berka R.M."/>
            <person name="Grigoriev I.V."/>
            <person name="Otillar R."/>
            <person name="Salamov A."/>
            <person name="Grimwood J."/>
            <person name="Reid I."/>
            <person name="Ishmael N."/>
            <person name="John T."/>
            <person name="Darmond C."/>
            <person name="Moisan M.-C."/>
            <person name="Henrissat B."/>
            <person name="Coutinho P.M."/>
            <person name="Lombard V."/>
            <person name="Natvig D.O."/>
            <person name="Lindquist E."/>
            <person name="Schmutz J."/>
            <person name="Lucas S."/>
            <person name="Harris P."/>
            <person name="Powlowski J."/>
            <person name="Bellemare A."/>
            <person name="Taylor D."/>
            <person name="Butler G."/>
            <person name="de Vries R.P."/>
            <person name="Allijn I.E."/>
            <person name="van den Brink J."/>
            <person name="Ushinsky S."/>
            <person name="Storms R."/>
            <person name="Powell A.J."/>
            <person name="Paulsen I.T."/>
            <person name="Elbourne L.D.H."/>
            <person name="Baker S.E."/>
            <person name="Magnuson J."/>
            <person name="LaBoissiere S."/>
            <person name="Clutterbuck A.J."/>
            <person name="Martinez D."/>
            <person name="Wogulis M."/>
            <person name="de Leon A.L."/>
            <person name="Rey M.W."/>
            <person name="Tsang A."/>
        </authorList>
    </citation>
    <scope>NUCLEOTIDE SEQUENCE [LARGE SCALE GENOMIC DNA]</scope>
    <source>
        <strain evidence="3">ATCC 38088 / NRRL 8126</strain>
    </source>
</reference>
<dbReference type="HOGENOM" id="CLU_906684_0_0_1"/>